<accession>A0A7J0GYP5</accession>
<feature type="domain" description="Myb-like" evidence="5">
    <location>
        <begin position="9"/>
        <end position="61"/>
    </location>
</feature>
<dbReference type="FunFam" id="1.10.10.60:FF:000001">
    <property type="entry name" value="MYB-related transcription factor"/>
    <property type="match status" value="1"/>
</dbReference>
<dbReference type="SUPFAM" id="SSF46689">
    <property type="entry name" value="Homeodomain-like"/>
    <property type="match status" value="1"/>
</dbReference>
<keyword evidence="4" id="KW-0539">Nucleus</keyword>
<sequence>MGRSPSRDEIGLKKGPWTPEEDKRLADYIQRNGHGSWRALPKLAGLNRCGKSCRLRWTNYLRPDIKRGKFSDEEEQIIIDLHALLGNKWAAIATRLPGRTDNEIKNFWNTHLRKKLLQMGIDPVTHRPRTDLSILANLPQLLAAANFGNSVNPWDNSLRLQTDGTQLAKIQLLQNILQVLSTSTPPPTIEALNLLAAQPLLDHHQIYEHLRIMNSQFDGLGNDPINLAPYPTQIQSNIPNLDDVYQPTHEMDQPMGNTKDFNFNCDNDNDHQFGVTPIAGNSLPALVSVNDPMESKIILADVSNPSSTSTTFESFGELLNDEAGDFYWREIENQATTLSWQISDFILRETFVEK</sequence>
<dbReference type="PANTHER" id="PTHR10641:SF1358">
    <property type="entry name" value="MYB TRANSCRIPTION FACTOR"/>
    <property type="match status" value="1"/>
</dbReference>
<evidence type="ECO:0000256" key="2">
    <source>
        <dbReference type="ARBA" id="ARBA00022737"/>
    </source>
</evidence>
<dbReference type="InterPro" id="IPR017930">
    <property type="entry name" value="Myb_dom"/>
</dbReference>
<dbReference type="InterPro" id="IPR015495">
    <property type="entry name" value="Myb_TF_plants"/>
</dbReference>
<dbReference type="PROSITE" id="PS51294">
    <property type="entry name" value="HTH_MYB"/>
    <property type="match status" value="2"/>
</dbReference>
<comment type="subcellular location">
    <subcellularLocation>
        <location evidence="1">Nucleus</location>
    </subcellularLocation>
</comment>
<dbReference type="PROSITE" id="PS50090">
    <property type="entry name" value="MYB_LIKE"/>
    <property type="match status" value="2"/>
</dbReference>
<feature type="domain" description="HTH myb-type" evidence="6">
    <location>
        <begin position="62"/>
        <end position="116"/>
    </location>
</feature>
<proteinExistence type="predicted"/>
<name>A0A7J0GYP5_9ERIC</name>
<reference evidence="7 8" key="1">
    <citation type="submission" date="2019-07" db="EMBL/GenBank/DDBJ databases">
        <title>De Novo Assembly of kiwifruit Actinidia rufa.</title>
        <authorList>
            <person name="Sugita-Konishi S."/>
            <person name="Sato K."/>
            <person name="Mori E."/>
            <person name="Abe Y."/>
            <person name="Kisaki G."/>
            <person name="Hamano K."/>
            <person name="Suezawa K."/>
            <person name="Otani M."/>
            <person name="Fukuda T."/>
            <person name="Manabe T."/>
            <person name="Gomi K."/>
            <person name="Tabuchi M."/>
            <person name="Akimitsu K."/>
            <person name="Kataoka I."/>
        </authorList>
    </citation>
    <scope>NUCLEOTIDE SEQUENCE [LARGE SCALE GENOMIC DNA]</scope>
    <source>
        <strain evidence="8">cv. Fuchu</strain>
    </source>
</reference>
<evidence type="ECO:0000313" key="7">
    <source>
        <dbReference type="EMBL" id="GFZ15957.1"/>
    </source>
</evidence>
<dbReference type="Gene3D" id="1.10.10.60">
    <property type="entry name" value="Homeodomain-like"/>
    <property type="match status" value="2"/>
</dbReference>
<feature type="domain" description="HTH myb-type" evidence="6">
    <location>
        <begin position="9"/>
        <end position="61"/>
    </location>
</feature>
<dbReference type="InterPro" id="IPR001005">
    <property type="entry name" value="SANT/Myb"/>
</dbReference>
<evidence type="ECO:0000313" key="8">
    <source>
        <dbReference type="Proteomes" id="UP000585474"/>
    </source>
</evidence>
<organism evidence="7 8">
    <name type="scientific">Actinidia rufa</name>
    <dbReference type="NCBI Taxonomy" id="165716"/>
    <lineage>
        <taxon>Eukaryota</taxon>
        <taxon>Viridiplantae</taxon>
        <taxon>Streptophyta</taxon>
        <taxon>Embryophyta</taxon>
        <taxon>Tracheophyta</taxon>
        <taxon>Spermatophyta</taxon>
        <taxon>Magnoliopsida</taxon>
        <taxon>eudicotyledons</taxon>
        <taxon>Gunneridae</taxon>
        <taxon>Pentapetalae</taxon>
        <taxon>asterids</taxon>
        <taxon>Ericales</taxon>
        <taxon>Actinidiaceae</taxon>
        <taxon>Actinidia</taxon>
    </lineage>
</organism>
<dbReference type="GO" id="GO:0005634">
    <property type="term" value="C:nucleus"/>
    <property type="evidence" value="ECO:0007669"/>
    <property type="project" value="UniProtKB-SubCell"/>
</dbReference>
<dbReference type="CDD" id="cd00167">
    <property type="entry name" value="SANT"/>
    <property type="match status" value="2"/>
</dbReference>
<evidence type="ECO:0000256" key="3">
    <source>
        <dbReference type="ARBA" id="ARBA00023125"/>
    </source>
</evidence>
<evidence type="ECO:0000256" key="4">
    <source>
        <dbReference type="ARBA" id="ARBA00023242"/>
    </source>
</evidence>
<dbReference type="Pfam" id="PF00249">
    <property type="entry name" value="Myb_DNA-binding"/>
    <property type="match status" value="2"/>
</dbReference>
<comment type="caution">
    <text evidence="7">The sequence shown here is derived from an EMBL/GenBank/DDBJ whole genome shotgun (WGS) entry which is preliminary data.</text>
</comment>
<dbReference type="PANTHER" id="PTHR10641">
    <property type="entry name" value="MYB FAMILY TRANSCRIPTION FACTOR"/>
    <property type="match status" value="1"/>
</dbReference>
<dbReference type="OrthoDB" id="2143914at2759"/>
<dbReference type="EMBL" id="BJWL01000025">
    <property type="protein sequence ID" value="GFZ15957.1"/>
    <property type="molecule type" value="Genomic_DNA"/>
</dbReference>
<dbReference type="AlphaFoldDB" id="A0A7J0GYP5"/>
<dbReference type="SMART" id="SM00717">
    <property type="entry name" value="SANT"/>
    <property type="match status" value="2"/>
</dbReference>
<keyword evidence="2" id="KW-0677">Repeat</keyword>
<dbReference type="GO" id="GO:0003677">
    <property type="term" value="F:DNA binding"/>
    <property type="evidence" value="ECO:0007669"/>
    <property type="project" value="UniProtKB-KW"/>
</dbReference>
<dbReference type="FunFam" id="1.10.10.60:FF:000349">
    <property type="entry name" value="Transcription factor MYB39"/>
    <property type="match status" value="1"/>
</dbReference>
<keyword evidence="8" id="KW-1185">Reference proteome</keyword>
<protein>
    <submittedName>
        <fullName evidence="7">Myb domain protein 9</fullName>
    </submittedName>
</protein>
<feature type="domain" description="Myb-like" evidence="5">
    <location>
        <begin position="62"/>
        <end position="112"/>
    </location>
</feature>
<gene>
    <name evidence="7" type="ORF">Acr_25g0003660</name>
</gene>
<dbReference type="Proteomes" id="UP000585474">
    <property type="component" value="Unassembled WGS sequence"/>
</dbReference>
<evidence type="ECO:0000259" key="5">
    <source>
        <dbReference type="PROSITE" id="PS50090"/>
    </source>
</evidence>
<evidence type="ECO:0000256" key="1">
    <source>
        <dbReference type="ARBA" id="ARBA00004123"/>
    </source>
</evidence>
<dbReference type="InterPro" id="IPR009057">
    <property type="entry name" value="Homeodomain-like_sf"/>
</dbReference>
<keyword evidence="3" id="KW-0238">DNA-binding</keyword>
<evidence type="ECO:0000259" key="6">
    <source>
        <dbReference type="PROSITE" id="PS51294"/>
    </source>
</evidence>